<organism evidence="6 7">
    <name type="scientific">Cohaesibacter gelatinilyticus</name>
    <dbReference type="NCBI Taxonomy" id="372072"/>
    <lineage>
        <taxon>Bacteria</taxon>
        <taxon>Pseudomonadati</taxon>
        <taxon>Pseudomonadota</taxon>
        <taxon>Alphaproteobacteria</taxon>
        <taxon>Hyphomicrobiales</taxon>
        <taxon>Cohaesibacteraceae</taxon>
    </lineage>
</organism>
<keyword evidence="7" id="KW-1185">Reference proteome</keyword>
<protein>
    <submittedName>
        <fullName evidence="6">Protein SCO1/2</fullName>
    </submittedName>
</protein>
<feature type="disulfide bond" description="Redox-active" evidence="4">
    <location>
        <begin position="79"/>
        <end position="83"/>
    </location>
</feature>
<accession>A0A285NA03</accession>
<evidence type="ECO:0000256" key="5">
    <source>
        <dbReference type="SAM" id="Phobius"/>
    </source>
</evidence>
<evidence type="ECO:0000256" key="3">
    <source>
        <dbReference type="PIRSR" id="PIRSR603782-1"/>
    </source>
</evidence>
<feature type="transmembrane region" description="Helical" evidence="5">
    <location>
        <begin position="7"/>
        <end position="28"/>
    </location>
</feature>
<feature type="binding site" evidence="3">
    <location>
        <position position="79"/>
    </location>
    <ligand>
        <name>Cu cation</name>
        <dbReference type="ChEBI" id="CHEBI:23378"/>
    </ligand>
</feature>
<evidence type="ECO:0000313" key="6">
    <source>
        <dbReference type="EMBL" id="SNZ06269.1"/>
    </source>
</evidence>
<sequence>MKRIRQVTLWLIALVAVVGISAMMIEWYKDEMNVQMTKDGQNKVQIGGPFTLTNHLGQTVTDKDYSEKPMAIYFGYTFCPDVCPTTLADMTGWVEALGADANKINYLFITIDPERDDQESIKEYVTVFFDQLVGLTGSKEQVEAVAKAYRVYAKKVEDDDADSYVMDHTASVYLMKPGNQFMGTISYGEDHESALGKLKKLIAAGS</sequence>
<dbReference type="RefSeq" id="WP_097151697.1">
    <property type="nucleotide sequence ID" value="NZ_OBEL01000001.1"/>
</dbReference>
<dbReference type="PANTHER" id="PTHR12151:SF25">
    <property type="entry name" value="LINALOOL DEHYDRATASE_ISOMERASE DOMAIN-CONTAINING PROTEIN"/>
    <property type="match status" value="1"/>
</dbReference>
<reference evidence="6 7" key="1">
    <citation type="submission" date="2017-09" db="EMBL/GenBank/DDBJ databases">
        <authorList>
            <person name="Ehlers B."/>
            <person name="Leendertz F.H."/>
        </authorList>
    </citation>
    <scope>NUCLEOTIDE SEQUENCE [LARGE SCALE GENOMIC DNA]</scope>
    <source>
        <strain evidence="6 7">DSM 18289</strain>
    </source>
</reference>
<dbReference type="Proteomes" id="UP000219439">
    <property type="component" value="Unassembled WGS sequence"/>
</dbReference>
<keyword evidence="2 3" id="KW-0186">Copper</keyword>
<name>A0A285NA03_9HYPH</name>
<evidence type="ECO:0000256" key="1">
    <source>
        <dbReference type="ARBA" id="ARBA00010996"/>
    </source>
</evidence>
<dbReference type="FunFam" id="3.40.30.10:FF:000013">
    <property type="entry name" value="Blast:Protein SCO1 homolog, mitochondrial"/>
    <property type="match status" value="1"/>
</dbReference>
<keyword evidence="3" id="KW-0479">Metal-binding</keyword>
<dbReference type="CDD" id="cd02968">
    <property type="entry name" value="SCO"/>
    <property type="match status" value="1"/>
</dbReference>
<dbReference type="AlphaFoldDB" id="A0A285NA03"/>
<dbReference type="SUPFAM" id="SSF52833">
    <property type="entry name" value="Thioredoxin-like"/>
    <property type="match status" value="1"/>
</dbReference>
<dbReference type="InterPro" id="IPR003782">
    <property type="entry name" value="SCO1/SenC"/>
</dbReference>
<comment type="similarity">
    <text evidence="1">Belongs to the SCO1/2 family.</text>
</comment>
<keyword evidence="4" id="KW-1015">Disulfide bond</keyword>
<keyword evidence="5" id="KW-1133">Transmembrane helix</keyword>
<dbReference type="Gene3D" id="3.40.30.10">
    <property type="entry name" value="Glutaredoxin"/>
    <property type="match status" value="1"/>
</dbReference>
<feature type="binding site" evidence="3">
    <location>
        <position position="83"/>
    </location>
    <ligand>
        <name>Cu cation</name>
        <dbReference type="ChEBI" id="CHEBI:23378"/>
    </ligand>
</feature>
<dbReference type="OrthoDB" id="9790194at2"/>
<feature type="binding site" evidence="3">
    <location>
        <position position="168"/>
    </location>
    <ligand>
        <name>Cu cation</name>
        <dbReference type="ChEBI" id="CHEBI:23378"/>
    </ligand>
</feature>
<evidence type="ECO:0000256" key="4">
    <source>
        <dbReference type="PIRSR" id="PIRSR603782-2"/>
    </source>
</evidence>
<keyword evidence="5" id="KW-0812">Transmembrane</keyword>
<dbReference type="InterPro" id="IPR036249">
    <property type="entry name" value="Thioredoxin-like_sf"/>
</dbReference>
<evidence type="ECO:0000256" key="2">
    <source>
        <dbReference type="ARBA" id="ARBA00023008"/>
    </source>
</evidence>
<proteinExistence type="inferred from homology"/>
<dbReference type="EMBL" id="OBEL01000001">
    <property type="protein sequence ID" value="SNZ06269.1"/>
    <property type="molecule type" value="Genomic_DNA"/>
</dbReference>
<dbReference type="Pfam" id="PF02630">
    <property type="entry name" value="SCO1-SenC"/>
    <property type="match status" value="1"/>
</dbReference>
<dbReference type="PANTHER" id="PTHR12151">
    <property type="entry name" value="ELECTRON TRANSPORT PROTIN SCO1/SENC FAMILY MEMBER"/>
    <property type="match status" value="1"/>
</dbReference>
<evidence type="ECO:0000313" key="7">
    <source>
        <dbReference type="Proteomes" id="UP000219439"/>
    </source>
</evidence>
<gene>
    <name evidence="6" type="ORF">SAMN06265368_0363</name>
</gene>
<keyword evidence="5" id="KW-0472">Membrane</keyword>
<dbReference type="GO" id="GO:0046872">
    <property type="term" value="F:metal ion binding"/>
    <property type="evidence" value="ECO:0007669"/>
    <property type="project" value="UniProtKB-KW"/>
</dbReference>